<evidence type="ECO:0000313" key="2">
    <source>
        <dbReference type="EMBL" id="STY31285.1"/>
    </source>
</evidence>
<evidence type="ECO:0000313" key="3">
    <source>
        <dbReference type="Proteomes" id="UP000255297"/>
    </source>
</evidence>
<dbReference type="SUPFAM" id="SSF56112">
    <property type="entry name" value="Protein kinase-like (PK-like)"/>
    <property type="match status" value="1"/>
</dbReference>
<dbReference type="GO" id="GO:0005524">
    <property type="term" value="F:ATP binding"/>
    <property type="evidence" value="ECO:0007669"/>
    <property type="project" value="InterPro"/>
</dbReference>
<dbReference type="Proteomes" id="UP000255297">
    <property type="component" value="Unassembled WGS sequence"/>
</dbReference>
<dbReference type="STRING" id="1122170.GCA_000701265_01289"/>
<keyword evidence="2" id="KW-0808">Transferase</keyword>
<dbReference type="PROSITE" id="PS50011">
    <property type="entry name" value="PROTEIN_KINASE_DOM"/>
    <property type="match status" value="1"/>
</dbReference>
<dbReference type="InterPro" id="IPR011009">
    <property type="entry name" value="Kinase-like_dom_sf"/>
</dbReference>
<organism evidence="2 3">
    <name type="scientific">Legionella wadsworthii</name>
    <dbReference type="NCBI Taxonomy" id="28088"/>
    <lineage>
        <taxon>Bacteria</taxon>
        <taxon>Pseudomonadati</taxon>
        <taxon>Pseudomonadota</taxon>
        <taxon>Gammaproteobacteria</taxon>
        <taxon>Legionellales</taxon>
        <taxon>Legionellaceae</taxon>
        <taxon>Legionella</taxon>
    </lineage>
</organism>
<dbReference type="Gene3D" id="1.10.510.10">
    <property type="entry name" value="Transferase(Phosphotransferase) domain 1"/>
    <property type="match status" value="1"/>
</dbReference>
<feature type="domain" description="Protein kinase" evidence="1">
    <location>
        <begin position="97"/>
        <end position="481"/>
    </location>
</feature>
<dbReference type="InterPro" id="IPR000719">
    <property type="entry name" value="Prot_kinase_dom"/>
</dbReference>
<keyword evidence="2" id="KW-0418">Kinase</keyword>
<protein>
    <submittedName>
        <fullName evidence="2">Protein kinase domain</fullName>
    </submittedName>
</protein>
<sequence>MQLYVYSVQFMNSKDTSLAFLASMGIADPQKKPVTLPPQLEKEFAQASEYFKTHPDVFKLGRTNKEKFKQRYSAQTPIPDIEHSFFNFNGRIVCTLPQKQGDIGSGQYGKGTLAMDEYGHVFLMKIENKALLQQQAFQKIFAGESLRIVYDQEIAIGKDVGLIVASGEKVVEGIIDDKLGDVREYTALQSYILMEFKGDSVKKKIQTSNLSEEQMLDFSIQAAWQCHLLHQGYLSSSGVPYVHGDLKPDQLVINAHKELSLIDFGNARTGLSEIHRNDSGSFDYLSSFCKNYTRQQVDTFALLRTIYMPDEFTDRMGMPKNRPPEIVSILNKKCIENNGLIEWFDTAEGKLPKDSSPAQIAFLLILTKHHCQDLFKPFKENQDAIAALNIVYQSGCIIPDEHFIKALLHDDNTIQCLAKLRPIMHLLDKEAQAKIVGEVLNGKLNLNHLEGHPLSTFLQLDSPTRHLIAPVVSKGVHHDNLDQVLGNLDLVKAISPIVRDNPKAIHFNPGEDITHRLCQEYKEEICKNLSVFLEVKKSLGKEEFRQIFNAQDVMNALKNEVQEHSNKYTKKGWGFFGPKNNDGINKLNQVVSSDANTYGKFTRKIEGISPDGALPFFRSRDPEIQKFYCIAHVLLSSVGQIQENSLITDKENNFSKI</sequence>
<dbReference type="GO" id="GO:0004672">
    <property type="term" value="F:protein kinase activity"/>
    <property type="evidence" value="ECO:0007669"/>
    <property type="project" value="InterPro"/>
</dbReference>
<dbReference type="AlphaFoldDB" id="A0A378LUG7"/>
<reference evidence="2 3" key="1">
    <citation type="submission" date="2018-06" db="EMBL/GenBank/DDBJ databases">
        <authorList>
            <consortium name="Pathogen Informatics"/>
            <person name="Doyle S."/>
        </authorList>
    </citation>
    <scope>NUCLEOTIDE SEQUENCE [LARGE SCALE GENOMIC DNA]</scope>
    <source>
        <strain evidence="2 3">NCTC11532</strain>
    </source>
</reference>
<name>A0A378LUG7_9GAMM</name>
<gene>
    <name evidence="2" type="ORF">NCTC11532_02825</name>
</gene>
<evidence type="ECO:0000259" key="1">
    <source>
        <dbReference type="PROSITE" id="PS50011"/>
    </source>
</evidence>
<dbReference type="EMBL" id="UGPB01000001">
    <property type="protein sequence ID" value="STY31285.1"/>
    <property type="molecule type" value="Genomic_DNA"/>
</dbReference>
<dbReference type="SMART" id="SM00220">
    <property type="entry name" value="S_TKc"/>
    <property type="match status" value="1"/>
</dbReference>
<proteinExistence type="predicted"/>
<accession>A0A378LUG7</accession>
<keyword evidence="3" id="KW-1185">Reference proteome</keyword>